<protein>
    <submittedName>
        <fullName evidence="3">Stalk domain-containing protein</fullName>
    </submittedName>
</protein>
<dbReference type="SUPFAM" id="SSF55383">
    <property type="entry name" value="Copper amine oxidase, domain N"/>
    <property type="match status" value="1"/>
</dbReference>
<dbReference type="InterPro" id="IPR051532">
    <property type="entry name" value="Ester_Hydrolysis_Enzymes"/>
</dbReference>
<sequence>MMHRKKKAQILSLFLTVCLFLLSGATAVPAMAGGESASTPAKDYVIVALGDSITAGYEPGMKLSSVPYGYVERLKEQALFHGRTKAINYGILGLTSGGLNSYVKAIKEGKPVSADDIQAGLKDPRIGDFASGVSEAKATLEKADLITITIGGNDLLKLLPDLKNISLDQLRTEASGVMKSYGENIREVISILTELNPSAQIVLADQYQPVPKLAGVSIYDELNKVKETFTKSVDETAAKFTADSKKVKAAHIAEAFVGNEMSLTHIYSDGDIHPNQSGYETIAKVMAETIWGSYLDTAAKSGAAPISIVVKGQELKSVYAPKLKNNQTFVPIKEITNAIGAKSNWDSRKGTAAISYNGKTVVIKVGSKKITVDGQAKNTASPAFLSQVGGEIKTYVPLAVLVQGLGLDVQYSGKMKTVFINL</sequence>
<dbReference type="Gene3D" id="3.30.457.10">
    <property type="entry name" value="Copper amine oxidase-like, N-terminal domain"/>
    <property type="match status" value="1"/>
</dbReference>
<dbReference type="PANTHER" id="PTHR30383:SF5">
    <property type="entry name" value="SGNH HYDROLASE-TYPE ESTERASE DOMAIN-CONTAINING PROTEIN"/>
    <property type="match status" value="1"/>
</dbReference>
<gene>
    <name evidence="3" type="ORF">ACFQ3W_14415</name>
</gene>
<evidence type="ECO:0000259" key="2">
    <source>
        <dbReference type="Pfam" id="PF07833"/>
    </source>
</evidence>
<dbReference type="PANTHER" id="PTHR30383">
    <property type="entry name" value="THIOESTERASE 1/PROTEASE 1/LYSOPHOSPHOLIPASE L1"/>
    <property type="match status" value="1"/>
</dbReference>
<evidence type="ECO:0000256" key="1">
    <source>
        <dbReference type="SAM" id="SignalP"/>
    </source>
</evidence>
<comment type="caution">
    <text evidence="3">The sequence shown here is derived from an EMBL/GenBank/DDBJ whole genome shotgun (WGS) entry which is preliminary data.</text>
</comment>
<evidence type="ECO:0000313" key="4">
    <source>
        <dbReference type="Proteomes" id="UP001597262"/>
    </source>
</evidence>
<dbReference type="SUPFAM" id="SSF52266">
    <property type="entry name" value="SGNH hydrolase"/>
    <property type="match status" value="1"/>
</dbReference>
<reference evidence="4" key="1">
    <citation type="journal article" date="2019" name="Int. J. Syst. Evol. Microbiol.">
        <title>The Global Catalogue of Microorganisms (GCM) 10K type strain sequencing project: providing services to taxonomists for standard genome sequencing and annotation.</title>
        <authorList>
            <consortium name="The Broad Institute Genomics Platform"/>
            <consortium name="The Broad Institute Genome Sequencing Center for Infectious Disease"/>
            <person name="Wu L."/>
            <person name="Ma J."/>
        </authorList>
    </citation>
    <scope>NUCLEOTIDE SEQUENCE [LARGE SCALE GENOMIC DNA]</scope>
    <source>
        <strain evidence="4">CCUG 59189</strain>
    </source>
</reference>
<accession>A0ABW3RY89</accession>
<feature type="domain" description="Copper amine oxidase-like N-terminal" evidence="2">
    <location>
        <begin position="309"/>
        <end position="420"/>
    </location>
</feature>
<keyword evidence="4" id="KW-1185">Reference proteome</keyword>
<dbReference type="Pfam" id="PF07833">
    <property type="entry name" value="Cu_amine_oxidN1"/>
    <property type="match status" value="1"/>
</dbReference>
<dbReference type="EMBL" id="JBHTLM010000009">
    <property type="protein sequence ID" value="MFD1177486.1"/>
    <property type="molecule type" value="Genomic_DNA"/>
</dbReference>
<dbReference type="InterPro" id="IPR036582">
    <property type="entry name" value="Mao_N_sf"/>
</dbReference>
<keyword evidence="1" id="KW-0732">Signal</keyword>
<dbReference type="Pfam" id="PF00657">
    <property type="entry name" value="Lipase_GDSL"/>
    <property type="match status" value="1"/>
</dbReference>
<organism evidence="3 4">
    <name type="scientific">Paenibacillus puldeungensis</name>
    <dbReference type="NCBI Taxonomy" id="696536"/>
    <lineage>
        <taxon>Bacteria</taxon>
        <taxon>Bacillati</taxon>
        <taxon>Bacillota</taxon>
        <taxon>Bacilli</taxon>
        <taxon>Bacillales</taxon>
        <taxon>Paenibacillaceae</taxon>
        <taxon>Paenibacillus</taxon>
    </lineage>
</organism>
<feature type="signal peptide" evidence="1">
    <location>
        <begin position="1"/>
        <end position="32"/>
    </location>
</feature>
<evidence type="ECO:0000313" key="3">
    <source>
        <dbReference type="EMBL" id="MFD1177486.1"/>
    </source>
</evidence>
<dbReference type="RefSeq" id="WP_379319927.1">
    <property type="nucleotide sequence ID" value="NZ_JBHTLM010000009.1"/>
</dbReference>
<name>A0ABW3RY89_9BACL</name>
<feature type="chain" id="PRO_5047422849" evidence="1">
    <location>
        <begin position="33"/>
        <end position="422"/>
    </location>
</feature>
<dbReference type="InterPro" id="IPR001087">
    <property type="entry name" value="GDSL"/>
</dbReference>
<dbReference type="InterPro" id="IPR036514">
    <property type="entry name" value="SGNH_hydro_sf"/>
</dbReference>
<dbReference type="Gene3D" id="3.40.50.1110">
    <property type="entry name" value="SGNH hydrolase"/>
    <property type="match status" value="1"/>
</dbReference>
<proteinExistence type="predicted"/>
<dbReference type="InterPro" id="IPR012854">
    <property type="entry name" value="Cu_amine_oxidase-like_N"/>
</dbReference>
<dbReference type="Proteomes" id="UP001597262">
    <property type="component" value="Unassembled WGS sequence"/>
</dbReference>